<evidence type="ECO:0000313" key="2">
    <source>
        <dbReference type="EMBL" id="MDA0164090.1"/>
    </source>
</evidence>
<keyword evidence="3" id="KW-1185">Reference proteome</keyword>
<evidence type="ECO:0000256" key="1">
    <source>
        <dbReference type="SAM" id="SignalP"/>
    </source>
</evidence>
<dbReference type="EMBL" id="JAPDOD010000030">
    <property type="protein sequence ID" value="MDA0164090.1"/>
    <property type="molecule type" value="Genomic_DNA"/>
</dbReference>
<name>A0A9X3MZF5_9ACTN</name>
<accession>A0A9X3MZF5</accession>
<organism evidence="2 3">
    <name type="scientific">Solirubrobacter ginsenosidimutans</name>
    <dbReference type="NCBI Taxonomy" id="490573"/>
    <lineage>
        <taxon>Bacteria</taxon>
        <taxon>Bacillati</taxon>
        <taxon>Actinomycetota</taxon>
        <taxon>Thermoleophilia</taxon>
        <taxon>Solirubrobacterales</taxon>
        <taxon>Solirubrobacteraceae</taxon>
        <taxon>Solirubrobacter</taxon>
    </lineage>
</organism>
<feature type="signal peptide" evidence="1">
    <location>
        <begin position="1"/>
        <end position="25"/>
    </location>
</feature>
<keyword evidence="1" id="KW-0732">Signal</keyword>
<reference evidence="2" key="1">
    <citation type="submission" date="2022-10" db="EMBL/GenBank/DDBJ databases">
        <title>The WGS of Solirubrobacter ginsenosidimutans DSM 21036.</title>
        <authorList>
            <person name="Jiang Z."/>
        </authorList>
    </citation>
    <scope>NUCLEOTIDE SEQUENCE</scope>
    <source>
        <strain evidence="2">DSM 21036</strain>
    </source>
</reference>
<protein>
    <submittedName>
        <fullName evidence="2">Uncharacterized protein</fullName>
    </submittedName>
</protein>
<dbReference type="RefSeq" id="WP_270043340.1">
    <property type="nucleotide sequence ID" value="NZ_JAPDOD010000030.1"/>
</dbReference>
<gene>
    <name evidence="2" type="ORF">OM076_27705</name>
</gene>
<evidence type="ECO:0000313" key="3">
    <source>
        <dbReference type="Proteomes" id="UP001149140"/>
    </source>
</evidence>
<proteinExistence type="predicted"/>
<sequence>MRVHARLLGVLAAATLFAVPGLARAAELPRGPVTAQTVAAAQAEATQAATASTDAARAAAESLVALDAAKAAATAAAAAAAATPTPENTTAAAAASAAQATAQQNYDAKVAAATAAKTAADAAKDNADREAASFARLTGGVATEGTTEIPEVEPQPDNYLHSDNVSLVGHVRGLWSTTAQQRSCGAINPLRCPAYSSLNFLHYDALGYDVMVANGTSGLALWSLKDPAKPKWIGQVTLQDLKTGTKPDPADPTKSVPIIPDAASMTQFWEGENMTVDNRRKLVFMTRDTGQKGQIIIDVQDPWHPKLINFSKNYLGHTSTCLNDCRFMWSVGLTQGAPSPAKFSPVAVTDMRDPMHPYVYPTIFGADVMRTNTNAGGYGTHSVDVDFDGVAWVSAQNGVRGFWTEGLHKDPKTGTERYATPFDPISYAGGRIGGGSDSQFMHNAYHLPTALADRPAGDILLVTNENNTTDCTRAGVFIIASLAGSYDATDNPTAATRLTRLAAYSTAGKPGEFHGTVGTTTVGDCSAHWFTVKGNIVALGNYEQGTRFVDISDPRNPQQVGWFRVPARAAVAGGPPEIISSDTAAAYWHGKYVYVADYQRGIDIIKLDDSANRGKILPTACWNSCARDTQVVDPMTTSTAGGAGAAVPATLALTLGTPAAFSAFTPGVAKDYASSMTATVISTAGDGTLSVADPSTAGTGHLVNGAFSLPSALQAKASSAAGVGSAAFANVGGSTAPTALLTYSGPTSNDAVTIGFSQHINANDALRTGVYSKTLTFTLSTTTP</sequence>
<dbReference type="Proteomes" id="UP001149140">
    <property type="component" value="Unassembled WGS sequence"/>
</dbReference>
<feature type="chain" id="PRO_5040936884" evidence="1">
    <location>
        <begin position="26"/>
        <end position="784"/>
    </location>
</feature>
<dbReference type="AlphaFoldDB" id="A0A9X3MZF5"/>
<comment type="caution">
    <text evidence="2">The sequence shown here is derived from an EMBL/GenBank/DDBJ whole genome shotgun (WGS) entry which is preliminary data.</text>
</comment>